<dbReference type="Proteomes" id="UP000634672">
    <property type="component" value="Unassembled WGS sequence"/>
</dbReference>
<evidence type="ECO:0000313" key="2">
    <source>
        <dbReference type="Proteomes" id="UP000634672"/>
    </source>
</evidence>
<comment type="caution">
    <text evidence="1">The sequence shown here is derived from an EMBL/GenBank/DDBJ whole genome shotgun (WGS) entry which is preliminary data.</text>
</comment>
<reference evidence="1 2" key="1">
    <citation type="submission" date="2020-08" db="EMBL/GenBank/DDBJ databases">
        <title>Genome public.</title>
        <authorList>
            <person name="Liu C."/>
            <person name="Sun Q."/>
        </authorList>
    </citation>
    <scope>NUCLEOTIDE SEQUENCE [LARGE SCALE GENOMIC DNA]</scope>
    <source>
        <strain evidence="1 2">NSJ-66</strain>
    </source>
</reference>
<accession>A0ABR7H7I8</accession>
<sequence>MAKERKKTRISSKVDELPPEIKQQVDIMLTDTSNSYWNISDWLKAKGYEISKSSVGRYALRSNSATQRLLEAQSRTEALVNVVKKNPDADYTEAGMMLMMDGLINRLATAEEEFDYLPLDKVGRLIASLSRTKVYKDRVKQDMKDKADLAFKEMEGEIMKTIKSDPELAAKLKEILTRAKEMMLSDD</sequence>
<gene>
    <name evidence="1" type="ORF">H8S75_14475</name>
</gene>
<protein>
    <submittedName>
        <fullName evidence="1">DUF3486 family protein</fullName>
    </submittedName>
</protein>
<name>A0ABR7H7I8_9FIRM</name>
<organism evidence="1 2">
    <name type="scientific">Hungatella hominis</name>
    <dbReference type="NCBI Taxonomy" id="2763050"/>
    <lineage>
        <taxon>Bacteria</taxon>
        <taxon>Bacillati</taxon>
        <taxon>Bacillota</taxon>
        <taxon>Clostridia</taxon>
        <taxon>Lachnospirales</taxon>
        <taxon>Lachnospiraceae</taxon>
        <taxon>Hungatella</taxon>
    </lineage>
</organism>
<proteinExistence type="predicted"/>
<keyword evidence="2" id="KW-1185">Reference proteome</keyword>
<evidence type="ECO:0000313" key="1">
    <source>
        <dbReference type="EMBL" id="MBC5709160.1"/>
    </source>
</evidence>
<dbReference type="InterPro" id="IPR021874">
    <property type="entry name" value="Phage_Mu_Gp27"/>
</dbReference>
<dbReference type="EMBL" id="JACOPB010000006">
    <property type="protein sequence ID" value="MBC5709160.1"/>
    <property type="molecule type" value="Genomic_DNA"/>
</dbReference>
<dbReference type="Pfam" id="PF11985">
    <property type="entry name" value="Phage_Mu_Gp27"/>
    <property type="match status" value="1"/>
</dbReference>
<dbReference type="RefSeq" id="WP_187022239.1">
    <property type="nucleotide sequence ID" value="NZ_JACOPB010000006.1"/>
</dbReference>